<sequence>MLFVIATKLDVFLQLTPEMQTHLPQPLNRISFGIILRTQAPGCDEDEGSRLQKCRCTSCCLWMPLNGYVCVTARQPHPVPPHQWPYFQFPLARR</sequence>
<dbReference type="Proteomes" id="UP000035880">
    <property type="component" value="Chromosome 2R"/>
</dbReference>
<dbReference type="EMBL" id="CM002911">
    <property type="protein sequence ID" value="KMY94520.1"/>
    <property type="molecule type" value="Genomic_DNA"/>
</dbReference>
<proteinExistence type="predicted"/>
<dbReference type="KEGG" id="dsi:Dsimw501_GD29568"/>
<dbReference type="AlphaFoldDB" id="A0A0J9U4G4"/>
<protein>
    <submittedName>
        <fullName evidence="1">Uncharacterized protein</fullName>
    </submittedName>
</protein>
<reference evidence="1" key="3">
    <citation type="submission" date="2015-04" db="EMBL/GenBank/DDBJ databases">
        <authorList>
            <consortium name="FlyBase"/>
        </authorList>
    </citation>
    <scope>NUCLEOTIDE SEQUENCE</scope>
    <source>
        <strain evidence="1">W501</strain>
    </source>
</reference>
<accession>A0A0J9U4G4</accession>
<organism evidence="1">
    <name type="scientific">Drosophila simulans</name>
    <name type="common">Fruit fly</name>
    <dbReference type="NCBI Taxonomy" id="7240"/>
    <lineage>
        <taxon>Eukaryota</taxon>
        <taxon>Metazoa</taxon>
        <taxon>Ecdysozoa</taxon>
        <taxon>Arthropoda</taxon>
        <taxon>Hexapoda</taxon>
        <taxon>Insecta</taxon>
        <taxon>Pterygota</taxon>
        <taxon>Neoptera</taxon>
        <taxon>Endopterygota</taxon>
        <taxon>Diptera</taxon>
        <taxon>Brachycera</taxon>
        <taxon>Muscomorpha</taxon>
        <taxon>Ephydroidea</taxon>
        <taxon>Drosophilidae</taxon>
        <taxon>Drosophila</taxon>
        <taxon>Sophophora</taxon>
    </lineage>
</organism>
<evidence type="ECO:0000313" key="1">
    <source>
        <dbReference type="EMBL" id="KMY94520.1"/>
    </source>
</evidence>
<reference evidence="1" key="2">
    <citation type="submission" date="2014-06" db="EMBL/GenBank/DDBJ databases">
        <authorList>
            <person name="Hu T."/>
            <person name="Eisen M.B."/>
            <person name="Thornton K.R."/>
            <person name="Andolfatto P."/>
        </authorList>
    </citation>
    <scope>NUCLEOTIDE SEQUENCE</scope>
    <source>
        <strain evidence="1">W501</strain>
    </source>
</reference>
<gene>
    <name evidence="1" type="primary">Dsim\GD29568</name>
    <name evidence="1" type="ORF">Dsimw501_GD29568</name>
</gene>
<reference evidence="1" key="1">
    <citation type="journal article" date="2013" name="Genome Res.">
        <title>A second-generation assembly of the Drosophila simulans genome provides new insights into patterns of lineage-specific divergence.</title>
        <authorList>
            <person name="Hu T.T."/>
            <person name="Eisen M.B."/>
            <person name="Thornton K.R."/>
            <person name="Andolfatto P."/>
        </authorList>
    </citation>
    <scope>NUCLEOTIDE SEQUENCE [LARGE SCALE GENOMIC DNA]</scope>
    <source>
        <strain evidence="1">W501</strain>
    </source>
</reference>
<name>A0A0J9U4G4_DROSI</name>